<protein>
    <recommendedName>
        <fullName evidence="2">histidine kinase</fullName>
        <ecNumber evidence="2">2.7.13.3</ecNumber>
    </recommendedName>
</protein>
<dbReference type="InterPro" id="IPR036890">
    <property type="entry name" value="HATPase_C_sf"/>
</dbReference>
<organism evidence="9 10">
    <name type="scientific">Moorena producens 3L</name>
    <dbReference type="NCBI Taxonomy" id="489825"/>
    <lineage>
        <taxon>Bacteria</taxon>
        <taxon>Bacillati</taxon>
        <taxon>Cyanobacteriota</taxon>
        <taxon>Cyanophyceae</taxon>
        <taxon>Coleofasciculales</taxon>
        <taxon>Coleofasciculaceae</taxon>
        <taxon>Moorena</taxon>
    </lineage>
</organism>
<evidence type="ECO:0000256" key="6">
    <source>
        <dbReference type="ARBA" id="ARBA00022840"/>
    </source>
</evidence>
<dbReference type="PRINTS" id="PR00344">
    <property type="entry name" value="BCTRLSENSOR"/>
</dbReference>
<dbReference type="AlphaFoldDB" id="F4Y0Z9"/>
<keyword evidence="7" id="KW-0902">Two-component regulatory system</keyword>
<evidence type="ECO:0000256" key="7">
    <source>
        <dbReference type="ARBA" id="ARBA00023012"/>
    </source>
</evidence>
<dbReference type="GO" id="GO:0000156">
    <property type="term" value="F:phosphorelay response regulator activity"/>
    <property type="evidence" value="ECO:0007669"/>
    <property type="project" value="TreeGrafter"/>
</dbReference>
<evidence type="ECO:0000256" key="1">
    <source>
        <dbReference type="ARBA" id="ARBA00000085"/>
    </source>
</evidence>
<dbReference type="PANTHER" id="PTHR42878:SF7">
    <property type="entry name" value="SENSOR HISTIDINE KINASE GLRK"/>
    <property type="match status" value="1"/>
</dbReference>
<dbReference type="GO" id="GO:0030295">
    <property type="term" value="F:protein kinase activator activity"/>
    <property type="evidence" value="ECO:0007669"/>
    <property type="project" value="TreeGrafter"/>
</dbReference>
<dbReference type="PANTHER" id="PTHR42878">
    <property type="entry name" value="TWO-COMPONENT HISTIDINE KINASE"/>
    <property type="match status" value="1"/>
</dbReference>
<dbReference type="SUPFAM" id="SSF55874">
    <property type="entry name" value="ATPase domain of HSP90 chaperone/DNA topoisomerase II/histidine kinase"/>
    <property type="match status" value="1"/>
</dbReference>
<evidence type="ECO:0000256" key="3">
    <source>
        <dbReference type="ARBA" id="ARBA00022679"/>
    </source>
</evidence>
<keyword evidence="3" id="KW-0808">Transferase</keyword>
<evidence type="ECO:0000313" key="9">
    <source>
        <dbReference type="EMBL" id="EGJ29510.1"/>
    </source>
</evidence>
<dbReference type="GO" id="GO:0005524">
    <property type="term" value="F:ATP binding"/>
    <property type="evidence" value="ECO:0007669"/>
    <property type="project" value="UniProtKB-KW"/>
</dbReference>
<dbReference type="EMBL" id="GL890969">
    <property type="protein sequence ID" value="EGJ29510.1"/>
    <property type="molecule type" value="Genomic_DNA"/>
</dbReference>
<dbReference type="GO" id="GO:0007234">
    <property type="term" value="P:osmosensory signaling via phosphorelay pathway"/>
    <property type="evidence" value="ECO:0007669"/>
    <property type="project" value="TreeGrafter"/>
</dbReference>
<dbReference type="Pfam" id="PF02518">
    <property type="entry name" value="HATPase_c"/>
    <property type="match status" value="1"/>
</dbReference>
<proteinExistence type="predicted"/>
<feature type="domain" description="Histidine kinase" evidence="8">
    <location>
        <begin position="1"/>
        <end position="74"/>
    </location>
</feature>
<dbReference type="RefSeq" id="WP_008189539.1">
    <property type="nucleotide sequence ID" value="NZ_MKZR01000001.1"/>
</dbReference>
<evidence type="ECO:0000259" key="8">
    <source>
        <dbReference type="PROSITE" id="PS50109"/>
    </source>
</evidence>
<dbReference type="InterPro" id="IPR003594">
    <property type="entry name" value="HATPase_dom"/>
</dbReference>
<dbReference type="GO" id="GO:0004673">
    <property type="term" value="F:protein histidine kinase activity"/>
    <property type="evidence" value="ECO:0007669"/>
    <property type="project" value="UniProtKB-EC"/>
</dbReference>
<keyword evidence="6" id="KW-0067">ATP-binding</keyword>
<evidence type="ECO:0000256" key="5">
    <source>
        <dbReference type="ARBA" id="ARBA00022777"/>
    </source>
</evidence>
<name>F4Y0Z9_9CYAN</name>
<dbReference type="Proteomes" id="UP000003959">
    <property type="component" value="Unassembled WGS sequence"/>
</dbReference>
<reference evidence="10" key="1">
    <citation type="journal article" date="2011" name="Proc. Natl. Acad. Sci. U.S.A.">
        <title>Genomic insights into the physiology and ecology of the marine filamentous cyanobacterium Lyngbya majuscula.</title>
        <authorList>
            <person name="Jones A.C."/>
            <person name="Monroe E.A."/>
            <person name="Podell S."/>
            <person name="Hess W.R."/>
            <person name="Klages S."/>
            <person name="Esquenazi E."/>
            <person name="Niessen S."/>
            <person name="Hoover H."/>
            <person name="Rothmann M."/>
            <person name="Lasken R.S."/>
            <person name="Yates J.R.III."/>
            <person name="Reinhardt R."/>
            <person name="Kube M."/>
            <person name="Burkart M.D."/>
            <person name="Allen E.E."/>
            <person name="Dorrestein P.C."/>
            <person name="Gerwick W.H."/>
            <person name="Gerwick L."/>
        </authorList>
    </citation>
    <scope>NUCLEOTIDE SEQUENCE [LARGE SCALE GENOMIC DNA]</scope>
    <source>
        <strain evidence="10">3L</strain>
    </source>
</reference>
<dbReference type="Gene3D" id="3.30.565.10">
    <property type="entry name" value="Histidine kinase-like ATPase, C-terminal domain"/>
    <property type="match status" value="1"/>
</dbReference>
<keyword evidence="10" id="KW-1185">Reference proteome</keyword>
<dbReference type="InterPro" id="IPR004358">
    <property type="entry name" value="Sig_transdc_His_kin-like_C"/>
</dbReference>
<dbReference type="InterPro" id="IPR050351">
    <property type="entry name" value="BphY/WalK/GraS-like"/>
</dbReference>
<dbReference type="PROSITE" id="PS50109">
    <property type="entry name" value="HIS_KIN"/>
    <property type="match status" value="1"/>
</dbReference>
<dbReference type="EC" id="2.7.13.3" evidence="2"/>
<dbReference type="OrthoDB" id="9804645at2"/>
<dbReference type="HOGENOM" id="CLU_2715408_0_0_3"/>
<evidence type="ECO:0000256" key="4">
    <source>
        <dbReference type="ARBA" id="ARBA00022741"/>
    </source>
</evidence>
<evidence type="ECO:0000256" key="2">
    <source>
        <dbReference type="ARBA" id="ARBA00012438"/>
    </source>
</evidence>
<dbReference type="InterPro" id="IPR005467">
    <property type="entry name" value="His_kinase_dom"/>
</dbReference>
<comment type="catalytic activity">
    <reaction evidence="1">
        <text>ATP + protein L-histidine = ADP + protein N-phospho-L-histidine.</text>
        <dbReference type="EC" id="2.7.13.3"/>
    </reaction>
</comment>
<sequence length="79" mass="8490">MILSVHDKGQGISEAEMAELKADLQCKGNFYEQQGSGLGLLIAKRLAELHGGKLRIDSTLGEQTTVQVMLPLISKGLIP</sequence>
<keyword evidence="5 9" id="KW-0418">Kinase</keyword>
<gene>
    <name evidence="9" type="ORF">LYNGBM3L_63050</name>
</gene>
<keyword evidence="4" id="KW-0547">Nucleotide-binding</keyword>
<evidence type="ECO:0000313" key="10">
    <source>
        <dbReference type="Proteomes" id="UP000003959"/>
    </source>
</evidence>
<accession>F4Y0Z9</accession>
<dbReference type="eggNOG" id="COG0642">
    <property type="taxonomic scope" value="Bacteria"/>
</dbReference>